<dbReference type="PROSITE" id="PS00041">
    <property type="entry name" value="HTH_ARAC_FAMILY_1"/>
    <property type="match status" value="1"/>
</dbReference>
<dbReference type="InterPro" id="IPR020449">
    <property type="entry name" value="Tscrpt_reg_AraC-type_HTH"/>
</dbReference>
<dbReference type="Proteomes" id="UP001065322">
    <property type="component" value="Chromosome"/>
</dbReference>
<dbReference type="InterPro" id="IPR052158">
    <property type="entry name" value="INH-QAR"/>
</dbReference>
<keyword evidence="2" id="KW-0238">DNA-binding</keyword>
<dbReference type="RefSeq" id="WP_260997492.1">
    <property type="nucleotide sequence ID" value="NZ_CP054475.1"/>
</dbReference>
<dbReference type="Gene3D" id="1.10.10.60">
    <property type="entry name" value="Homeodomain-like"/>
    <property type="match status" value="2"/>
</dbReference>
<reference evidence="6" key="1">
    <citation type="submission" date="2020-06" db="EMBL/GenBank/DDBJ databases">
        <title>Thalassolituus marinus alknpb1M-1, a hydrocarbon-degrading bacterium isolated from the deep-sea overlying water using an in-situ strategy from the South China Sea basin.</title>
        <authorList>
            <person name="Dong C."/>
            <person name="Chen Y."/>
            <person name="Shao Z."/>
        </authorList>
    </citation>
    <scope>NUCLEOTIDE SEQUENCE [LARGE SCALE GENOMIC DNA]</scope>
    <source>
        <strain evidence="6">alknpb1M-1</strain>
    </source>
</reference>
<proteinExistence type="predicted"/>
<organism evidence="5 6">
    <name type="scientific">Thalassolituus hydrocarboniclasticus</name>
    <dbReference type="NCBI Taxonomy" id="2742796"/>
    <lineage>
        <taxon>Bacteria</taxon>
        <taxon>Pseudomonadati</taxon>
        <taxon>Pseudomonadota</taxon>
        <taxon>Gammaproteobacteria</taxon>
        <taxon>Oceanospirillales</taxon>
        <taxon>Oceanospirillaceae</taxon>
        <taxon>Thalassolituus</taxon>
    </lineage>
</organism>
<dbReference type="InterPro" id="IPR018060">
    <property type="entry name" value="HTH_AraC"/>
</dbReference>
<dbReference type="InterPro" id="IPR002818">
    <property type="entry name" value="DJ-1/PfpI"/>
</dbReference>
<dbReference type="Gene3D" id="3.40.50.880">
    <property type="match status" value="1"/>
</dbReference>
<keyword evidence="1" id="KW-0805">Transcription regulation</keyword>
<dbReference type="Pfam" id="PF01965">
    <property type="entry name" value="DJ-1_PfpI"/>
    <property type="match status" value="1"/>
</dbReference>
<evidence type="ECO:0000256" key="1">
    <source>
        <dbReference type="ARBA" id="ARBA00023015"/>
    </source>
</evidence>
<dbReference type="PROSITE" id="PS01124">
    <property type="entry name" value="HTH_ARAC_FAMILY_2"/>
    <property type="match status" value="1"/>
</dbReference>
<feature type="domain" description="HTH araC/xylS-type" evidence="4">
    <location>
        <begin position="232"/>
        <end position="330"/>
    </location>
</feature>
<dbReference type="InterPro" id="IPR018062">
    <property type="entry name" value="HTH_AraC-typ_CS"/>
</dbReference>
<name>A0ABY6AD82_9GAMM</name>
<dbReference type="Pfam" id="PF12833">
    <property type="entry name" value="HTH_18"/>
    <property type="match status" value="1"/>
</dbReference>
<evidence type="ECO:0000313" key="5">
    <source>
        <dbReference type="EMBL" id="UXD88768.1"/>
    </source>
</evidence>
<dbReference type="SUPFAM" id="SSF46689">
    <property type="entry name" value="Homeodomain-like"/>
    <property type="match status" value="2"/>
</dbReference>
<dbReference type="InterPro" id="IPR009057">
    <property type="entry name" value="Homeodomain-like_sf"/>
</dbReference>
<dbReference type="PANTHER" id="PTHR43130">
    <property type="entry name" value="ARAC-FAMILY TRANSCRIPTIONAL REGULATOR"/>
    <property type="match status" value="1"/>
</dbReference>
<keyword evidence="3" id="KW-0804">Transcription</keyword>
<dbReference type="InterPro" id="IPR029062">
    <property type="entry name" value="Class_I_gatase-like"/>
</dbReference>
<evidence type="ECO:0000256" key="3">
    <source>
        <dbReference type="ARBA" id="ARBA00023163"/>
    </source>
</evidence>
<gene>
    <name evidence="5" type="ORF">HUF19_15585</name>
</gene>
<dbReference type="SUPFAM" id="SSF52317">
    <property type="entry name" value="Class I glutamine amidotransferase-like"/>
    <property type="match status" value="1"/>
</dbReference>
<keyword evidence="6" id="KW-1185">Reference proteome</keyword>
<dbReference type="SMART" id="SM00342">
    <property type="entry name" value="HTH_ARAC"/>
    <property type="match status" value="1"/>
</dbReference>
<evidence type="ECO:0000259" key="4">
    <source>
        <dbReference type="PROSITE" id="PS01124"/>
    </source>
</evidence>
<evidence type="ECO:0000256" key="2">
    <source>
        <dbReference type="ARBA" id="ARBA00023125"/>
    </source>
</evidence>
<sequence length="336" mass="37684">MTNMVDNQVITSGDAPMPRCVILALDHSPLSSVSGPLEILLLGARLAAAHDWQIEVAAENTTQIRGQGGICLSAHTRLADVSQADLLIVAAIGDPRLRSDALQANTLQQIHTLHQRGTRMVSICTGAFVLAAAGILEGRQATSHWAVSDWLQQQFPAVLWQRNSMLTHDGNISCSGGASAYQDMSLQLVRDYFGESVALQVARTVLIDSDRHSQLQYIGFMPERQHQDERILEIQDWLDLHGCEPFNLADLAAQIHLSERQFKRRFTQAVRQSPLAYIQALRMEKARQALSGSRRQVEQIARECGYDDVRFFRELFRRSTGLTPQAYRQKFARWQP</sequence>
<accession>A0ABY6AD82</accession>
<protein>
    <submittedName>
        <fullName evidence="5">Helix-turn-helix domain-containing protein</fullName>
    </submittedName>
</protein>
<dbReference type="EMBL" id="CP054475">
    <property type="protein sequence ID" value="UXD88768.1"/>
    <property type="molecule type" value="Genomic_DNA"/>
</dbReference>
<dbReference type="PRINTS" id="PR00032">
    <property type="entry name" value="HTHARAC"/>
</dbReference>
<dbReference type="PANTHER" id="PTHR43130:SF3">
    <property type="entry name" value="HTH-TYPE TRANSCRIPTIONAL REGULATOR RV1931C"/>
    <property type="match status" value="1"/>
</dbReference>
<evidence type="ECO:0000313" key="6">
    <source>
        <dbReference type="Proteomes" id="UP001065322"/>
    </source>
</evidence>